<accession>J0DBN3</accession>
<dbReference type="AlphaFoldDB" id="J0DBN3"/>
<name>J0DBN3_AURST</name>
<organism evidence="1 2">
    <name type="scientific">Auricularia subglabra (strain TFB-10046 / SS5)</name>
    <name type="common">White-rot fungus</name>
    <name type="synonym">Auricularia delicata (strain TFB10046)</name>
    <dbReference type="NCBI Taxonomy" id="717982"/>
    <lineage>
        <taxon>Eukaryota</taxon>
        <taxon>Fungi</taxon>
        <taxon>Dikarya</taxon>
        <taxon>Basidiomycota</taxon>
        <taxon>Agaricomycotina</taxon>
        <taxon>Agaricomycetes</taxon>
        <taxon>Auriculariales</taxon>
        <taxon>Auriculariaceae</taxon>
        <taxon>Auricularia</taxon>
    </lineage>
</organism>
<dbReference type="InParanoid" id="J0DBN3"/>
<dbReference type="Proteomes" id="UP000006514">
    <property type="component" value="Unassembled WGS sequence"/>
</dbReference>
<protein>
    <submittedName>
        <fullName evidence="1">Uncharacterized protein</fullName>
    </submittedName>
</protein>
<dbReference type="KEGG" id="adl:AURDEDRAFT_172859"/>
<gene>
    <name evidence="1" type="ORF">AURDEDRAFT_172859</name>
</gene>
<dbReference type="OrthoDB" id="3251775at2759"/>
<dbReference type="EMBL" id="JH687830">
    <property type="protein sequence ID" value="EJD38098.1"/>
    <property type="molecule type" value="Genomic_DNA"/>
</dbReference>
<sequence>MWVSVAAFELVIFIMTAIKGLGHFHEPRSSLITSIFRDSMLYFVSIFGSQGLHVLHAL</sequence>
<evidence type="ECO:0000313" key="2">
    <source>
        <dbReference type="Proteomes" id="UP000006514"/>
    </source>
</evidence>
<reference evidence="2" key="1">
    <citation type="journal article" date="2012" name="Science">
        <title>The Paleozoic origin of enzymatic lignin decomposition reconstructed from 31 fungal genomes.</title>
        <authorList>
            <person name="Floudas D."/>
            <person name="Binder M."/>
            <person name="Riley R."/>
            <person name="Barry K."/>
            <person name="Blanchette R.A."/>
            <person name="Henrissat B."/>
            <person name="Martinez A.T."/>
            <person name="Otillar R."/>
            <person name="Spatafora J.W."/>
            <person name="Yadav J.S."/>
            <person name="Aerts A."/>
            <person name="Benoit I."/>
            <person name="Boyd A."/>
            <person name="Carlson A."/>
            <person name="Copeland A."/>
            <person name="Coutinho P.M."/>
            <person name="de Vries R.P."/>
            <person name="Ferreira P."/>
            <person name="Findley K."/>
            <person name="Foster B."/>
            <person name="Gaskell J."/>
            <person name="Glotzer D."/>
            <person name="Gorecki P."/>
            <person name="Heitman J."/>
            <person name="Hesse C."/>
            <person name="Hori C."/>
            <person name="Igarashi K."/>
            <person name="Jurgens J.A."/>
            <person name="Kallen N."/>
            <person name="Kersten P."/>
            <person name="Kohler A."/>
            <person name="Kuees U."/>
            <person name="Kumar T.K.A."/>
            <person name="Kuo A."/>
            <person name="LaButti K."/>
            <person name="Larrondo L.F."/>
            <person name="Lindquist E."/>
            <person name="Ling A."/>
            <person name="Lombard V."/>
            <person name="Lucas S."/>
            <person name="Lundell T."/>
            <person name="Martin R."/>
            <person name="McLaughlin D.J."/>
            <person name="Morgenstern I."/>
            <person name="Morin E."/>
            <person name="Murat C."/>
            <person name="Nagy L.G."/>
            <person name="Nolan M."/>
            <person name="Ohm R.A."/>
            <person name="Patyshakuliyeva A."/>
            <person name="Rokas A."/>
            <person name="Ruiz-Duenas F.J."/>
            <person name="Sabat G."/>
            <person name="Salamov A."/>
            <person name="Samejima M."/>
            <person name="Schmutz J."/>
            <person name="Slot J.C."/>
            <person name="St John F."/>
            <person name="Stenlid J."/>
            <person name="Sun H."/>
            <person name="Sun S."/>
            <person name="Syed K."/>
            <person name="Tsang A."/>
            <person name="Wiebenga A."/>
            <person name="Young D."/>
            <person name="Pisabarro A."/>
            <person name="Eastwood D.C."/>
            <person name="Martin F."/>
            <person name="Cullen D."/>
            <person name="Grigoriev I.V."/>
            <person name="Hibbett D.S."/>
        </authorList>
    </citation>
    <scope>NUCLEOTIDE SEQUENCE [LARGE SCALE GENOMIC DNA]</scope>
    <source>
        <strain evidence="2">TFB10046</strain>
    </source>
</reference>
<keyword evidence="2" id="KW-1185">Reference proteome</keyword>
<proteinExistence type="predicted"/>
<evidence type="ECO:0000313" key="1">
    <source>
        <dbReference type="EMBL" id="EJD38098.1"/>
    </source>
</evidence>